<dbReference type="eggNOG" id="COG0515">
    <property type="taxonomic scope" value="Bacteria"/>
</dbReference>
<comment type="catalytic activity">
    <reaction evidence="8">
        <text>L-seryl-[protein] + ATP = O-phospho-L-seryl-[protein] + ADP + H(+)</text>
        <dbReference type="Rhea" id="RHEA:17989"/>
        <dbReference type="Rhea" id="RHEA-COMP:9863"/>
        <dbReference type="Rhea" id="RHEA-COMP:11604"/>
        <dbReference type="ChEBI" id="CHEBI:15378"/>
        <dbReference type="ChEBI" id="CHEBI:29999"/>
        <dbReference type="ChEBI" id="CHEBI:30616"/>
        <dbReference type="ChEBI" id="CHEBI:83421"/>
        <dbReference type="ChEBI" id="CHEBI:456216"/>
        <dbReference type="EC" id="2.7.11.1"/>
    </reaction>
</comment>
<evidence type="ECO:0000256" key="8">
    <source>
        <dbReference type="ARBA" id="ARBA00048679"/>
    </source>
</evidence>
<name>K9WJC2_9CYAN</name>
<keyword evidence="10" id="KW-0175">Coiled coil</keyword>
<keyword evidence="15" id="KW-1185">Reference proteome</keyword>
<feature type="compositionally biased region" description="Polar residues" evidence="11">
    <location>
        <begin position="7"/>
        <end position="23"/>
    </location>
</feature>
<proteinExistence type="predicted"/>
<gene>
    <name evidence="14" type="ORF">Mic7113_4178</name>
</gene>
<evidence type="ECO:0000256" key="4">
    <source>
        <dbReference type="ARBA" id="ARBA00022741"/>
    </source>
</evidence>
<dbReference type="InterPro" id="IPR011009">
    <property type="entry name" value="Kinase-like_dom_sf"/>
</dbReference>
<keyword evidence="3" id="KW-0808">Transferase</keyword>
<dbReference type="GO" id="GO:0005524">
    <property type="term" value="F:ATP binding"/>
    <property type="evidence" value="ECO:0007669"/>
    <property type="project" value="UniProtKB-UniRule"/>
</dbReference>
<evidence type="ECO:0000313" key="14">
    <source>
        <dbReference type="EMBL" id="AFZ19879.1"/>
    </source>
</evidence>
<dbReference type="SMART" id="SM00220">
    <property type="entry name" value="S_TKc"/>
    <property type="match status" value="1"/>
</dbReference>
<dbReference type="Gene3D" id="3.30.200.20">
    <property type="entry name" value="Phosphorylase Kinase, domain 1"/>
    <property type="match status" value="1"/>
</dbReference>
<sequence>MKVTSGELAQNTKETTSLLTKPTQGGIPASAPDKSSKLGPRSLWHFGRTAFKRPAAIASLIVMGLLLVGRQLRLLEPLELTAFDYMMQLRPALPLDDRLLLVEGTEADIQSYGFPLKDALLNQVMAKLEKHQPAVIGLDIYRDIAYPPGHAEFSTRLKNSDRIVPVCKLSDSNNPGTPPPPGVPIERVGFSDFSVDAKSVVRRALLFGDPPKNSRCMSDSSFSFQLARRYLEQKGIQPQLTSQQHLKLGKAHFKPLEPNDGGYQHADSAGYQILLNYRSGGALARSVTLTDVLQDRVDPNWIKNRIVLIGLTAPSLNDLLYTPYSTGQQRFERTPGVVIHGQIASQLLSSALDGQSLFWFWPEWGEVLWIWVWSMAGGIVVRVVRHPGQQAIAEIVALSLLLGSSVFLFLGSGWIPIVAPALGLIFASTGVLAYNAYEAEQEKRKADEERRYIEEKAREQESNLALLQELLRERLNPSLKADSHVSLSESTDMAPDEDDATAIATSKDFEASKNDPPITYRDTSQHLAGRYEVQNVLGAGGFGLTYLAQDTQRPGTPTCVVKHLKPARRDDKFLGVARRLFETEAEILEKLGKHPQIPQLLAYFEEKQEFYLVQEYVEGHPLSDELPVDKKLPETQVFKFLKETLEILVFIHEHKVIHRDIKPSNIMRRESDNQLFLIDFGAVKQIQPQEPTDQENYTVAIGTRGYAPAEQYAGHPTLSSDIYALGMIGIQALTGIPPYQLGHSESGDVIWRHLVTVREEFAVILEKMVRYHFAARYQSAAEVLQDLQRIMS</sequence>
<dbReference type="Pfam" id="PF00069">
    <property type="entry name" value="Pkinase"/>
    <property type="match status" value="1"/>
</dbReference>
<dbReference type="CDD" id="cd14014">
    <property type="entry name" value="STKc_PknB_like"/>
    <property type="match status" value="1"/>
</dbReference>
<dbReference type="Gene3D" id="1.10.510.10">
    <property type="entry name" value="Transferase(Phosphotransferase) domain 1"/>
    <property type="match status" value="1"/>
</dbReference>
<feature type="transmembrane region" description="Helical" evidence="12">
    <location>
        <begin position="391"/>
        <end position="411"/>
    </location>
</feature>
<evidence type="ECO:0000256" key="10">
    <source>
        <dbReference type="SAM" id="Coils"/>
    </source>
</evidence>
<reference evidence="14 15" key="1">
    <citation type="submission" date="2012-06" db="EMBL/GenBank/DDBJ databases">
        <title>Finished chromosome of genome of Microcoleus sp. PCC 7113.</title>
        <authorList>
            <consortium name="US DOE Joint Genome Institute"/>
            <person name="Gugger M."/>
            <person name="Coursin T."/>
            <person name="Rippka R."/>
            <person name="Tandeau De Marsac N."/>
            <person name="Huntemann M."/>
            <person name="Wei C.-L."/>
            <person name="Han J."/>
            <person name="Detter J.C."/>
            <person name="Han C."/>
            <person name="Tapia R."/>
            <person name="Chen A."/>
            <person name="Kyrpides N."/>
            <person name="Mavromatis K."/>
            <person name="Markowitz V."/>
            <person name="Szeto E."/>
            <person name="Ivanova N."/>
            <person name="Pagani I."/>
            <person name="Pati A."/>
            <person name="Goodwin L."/>
            <person name="Nordberg H.P."/>
            <person name="Cantor M.N."/>
            <person name="Hua S.X."/>
            <person name="Woyke T."/>
            <person name="Kerfeld C.A."/>
        </authorList>
    </citation>
    <scope>NUCLEOTIDE SEQUENCE [LARGE SCALE GENOMIC DNA]</scope>
    <source>
        <strain evidence="14 15">PCC 7113</strain>
    </source>
</reference>
<evidence type="ECO:0000256" key="1">
    <source>
        <dbReference type="ARBA" id="ARBA00012513"/>
    </source>
</evidence>
<keyword evidence="6 9" id="KW-0067">ATP-binding</keyword>
<dbReference type="InterPro" id="IPR007890">
    <property type="entry name" value="CHASE2"/>
</dbReference>
<feature type="domain" description="Protein kinase" evidence="13">
    <location>
        <begin position="531"/>
        <end position="792"/>
    </location>
</feature>
<evidence type="ECO:0000256" key="6">
    <source>
        <dbReference type="ARBA" id="ARBA00022840"/>
    </source>
</evidence>
<dbReference type="KEGG" id="mic:Mic7113_4178"/>
<accession>K9WJC2</accession>
<evidence type="ECO:0000256" key="5">
    <source>
        <dbReference type="ARBA" id="ARBA00022777"/>
    </source>
</evidence>
<dbReference type="PROSITE" id="PS50011">
    <property type="entry name" value="PROTEIN_KINASE_DOM"/>
    <property type="match status" value="1"/>
</dbReference>
<dbReference type="Proteomes" id="UP000010471">
    <property type="component" value="Chromosome"/>
</dbReference>
<dbReference type="AlphaFoldDB" id="K9WJC2"/>
<feature type="transmembrane region" description="Helical" evidence="12">
    <location>
        <begin position="367"/>
        <end position="384"/>
    </location>
</feature>
<evidence type="ECO:0000259" key="13">
    <source>
        <dbReference type="PROSITE" id="PS50011"/>
    </source>
</evidence>
<dbReference type="STRING" id="1173027.Mic7113_4178"/>
<dbReference type="RefSeq" id="WP_015184015.1">
    <property type="nucleotide sequence ID" value="NC_019738.1"/>
</dbReference>
<dbReference type="PANTHER" id="PTHR24363">
    <property type="entry name" value="SERINE/THREONINE PROTEIN KINASE"/>
    <property type="match status" value="1"/>
</dbReference>
<evidence type="ECO:0000256" key="7">
    <source>
        <dbReference type="ARBA" id="ARBA00047899"/>
    </source>
</evidence>
<dbReference type="Pfam" id="PF05226">
    <property type="entry name" value="CHASE2"/>
    <property type="match status" value="1"/>
</dbReference>
<dbReference type="SMART" id="SM01080">
    <property type="entry name" value="CHASE2"/>
    <property type="match status" value="1"/>
</dbReference>
<organism evidence="14 15">
    <name type="scientific">Allocoleopsis franciscana PCC 7113</name>
    <dbReference type="NCBI Taxonomy" id="1173027"/>
    <lineage>
        <taxon>Bacteria</taxon>
        <taxon>Bacillati</taxon>
        <taxon>Cyanobacteriota</taxon>
        <taxon>Cyanophyceae</taxon>
        <taxon>Coleofasciculales</taxon>
        <taxon>Coleofasciculaceae</taxon>
        <taxon>Allocoleopsis</taxon>
        <taxon>Allocoleopsis franciscana</taxon>
    </lineage>
</organism>
<dbReference type="InterPro" id="IPR017441">
    <property type="entry name" value="Protein_kinase_ATP_BS"/>
</dbReference>
<dbReference type="HOGENOM" id="CLU_013805_0_0_3"/>
<dbReference type="PATRIC" id="fig|1173027.3.peg.4612"/>
<keyword evidence="4 9" id="KW-0547">Nucleotide-binding</keyword>
<dbReference type="PANTHER" id="PTHR24363:SF0">
    <property type="entry name" value="SERINE_THREONINE KINASE LIKE DOMAIN CONTAINING 1"/>
    <property type="match status" value="1"/>
</dbReference>
<evidence type="ECO:0000256" key="12">
    <source>
        <dbReference type="SAM" id="Phobius"/>
    </source>
</evidence>
<evidence type="ECO:0000256" key="3">
    <source>
        <dbReference type="ARBA" id="ARBA00022679"/>
    </source>
</evidence>
<keyword evidence="5" id="KW-0418">Kinase</keyword>
<comment type="catalytic activity">
    <reaction evidence="7">
        <text>L-threonyl-[protein] + ATP = O-phospho-L-threonyl-[protein] + ADP + H(+)</text>
        <dbReference type="Rhea" id="RHEA:46608"/>
        <dbReference type="Rhea" id="RHEA-COMP:11060"/>
        <dbReference type="Rhea" id="RHEA-COMP:11605"/>
        <dbReference type="ChEBI" id="CHEBI:15378"/>
        <dbReference type="ChEBI" id="CHEBI:30013"/>
        <dbReference type="ChEBI" id="CHEBI:30616"/>
        <dbReference type="ChEBI" id="CHEBI:61977"/>
        <dbReference type="ChEBI" id="CHEBI:456216"/>
        <dbReference type="EC" id="2.7.11.1"/>
    </reaction>
</comment>
<evidence type="ECO:0000256" key="11">
    <source>
        <dbReference type="SAM" id="MobiDB-lite"/>
    </source>
</evidence>
<feature type="coiled-coil region" evidence="10">
    <location>
        <begin position="436"/>
        <end position="463"/>
    </location>
</feature>
<dbReference type="SUPFAM" id="SSF56112">
    <property type="entry name" value="Protein kinase-like (PK-like)"/>
    <property type="match status" value="1"/>
</dbReference>
<dbReference type="InterPro" id="IPR000719">
    <property type="entry name" value="Prot_kinase_dom"/>
</dbReference>
<keyword evidence="2" id="KW-0723">Serine/threonine-protein kinase</keyword>
<dbReference type="EC" id="2.7.11.1" evidence="1"/>
<dbReference type="PROSITE" id="PS00107">
    <property type="entry name" value="PROTEIN_KINASE_ATP"/>
    <property type="match status" value="1"/>
</dbReference>
<feature type="binding site" evidence="9">
    <location>
        <position position="562"/>
    </location>
    <ligand>
        <name>ATP</name>
        <dbReference type="ChEBI" id="CHEBI:30616"/>
    </ligand>
</feature>
<keyword evidence="12 14" id="KW-0812">Transmembrane</keyword>
<dbReference type="EMBL" id="CP003630">
    <property type="protein sequence ID" value="AFZ19879.1"/>
    <property type="molecule type" value="Genomic_DNA"/>
</dbReference>
<evidence type="ECO:0000256" key="2">
    <source>
        <dbReference type="ARBA" id="ARBA00022527"/>
    </source>
</evidence>
<feature type="region of interest" description="Disordered" evidence="11">
    <location>
        <begin position="1"/>
        <end position="37"/>
    </location>
</feature>
<keyword evidence="12" id="KW-1133">Transmembrane helix</keyword>
<dbReference type="eggNOG" id="COG4252">
    <property type="taxonomic scope" value="Bacteria"/>
</dbReference>
<evidence type="ECO:0000256" key="9">
    <source>
        <dbReference type="PROSITE-ProRule" id="PRU10141"/>
    </source>
</evidence>
<evidence type="ECO:0000313" key="15">
    <source>
        <dbReference type="Proteomes" id="UP000010471"/>
    </source>
</evidence>
<keyword evidence="12" id="KW-0472">Membrane</keyword>
<protein>
    <recommendedName>
        <fullName evidence="1">non-specific serine/threonine protein kinase</fullName>
        <ecNumber evidence="1">2.7.11.1</ecNumber>
    </recommendedName>
</protein>
<dbReference type="GO" id="GO:0004674">
    <property type="term" value="F:protein serine/threonine kinase activity"/>
    <property type="evidence" value="ECO:0007669"/>
    <property type="project" value="UniProtKB-KW"/>
</dbReference>